<evidence type="ECO:0000256" key="2">
    <source>
        <dbReference type="SAM" id="SignalP"/>
    </source>
</evidence>
<protein>
    <submittedName>
        <fullName evidence="3">Uncharacterized protein</fullName>
    </submittedName>
</protein>
<dbReference type="Proteomes" id="UP000054166">
    <property type="component" value="Unassembled WGS sequence"/>
</dbReference>
<accession>A0A0C3G5N8</accession>
<keyword evidence="1" id="KW-0472">Membrane</keyword>
<keyword evidence="4" id="KW-1185">Reference proteome</keyword>
<sequence length="113" mass="12448">MCPLPSRSLLLLLILKRTHNVSCEFSSIADKILLVKDVTRINLRAPLFLVHHYGDGERGENLLASIVYGIAITVLQGIACLLVSFRIPPAFRRVQVAILSEASCVCAHCMLGY</sequence>
<evidence type="ECO:0000256" key="1">
    <source>
        <dbReference type="SAM" id="Phobius"/>
    </source>
</evidence>
<feature type="signal peptide" evidence="2">
    <location>
        <begin position="1"/>
        <end position="23"/>
    </location>
</feature>
<feature type="transmembrane region" description="Helical" evidence="1">
    <location>
        <begin position="62"/>
        <end position="85"/>
    </location>
</feature>
<dbReference type="InParanoid" id="A0A0C3G5N8"/>
<evidence type="ECO:0000313" key="3">
    <source>
        <dbReference type="EMBL" id="KIM85961.1"/>
    </source>
</evidence>
<keyword evidence="2" id="KW-0732">Signal</keyword>
<evidence type="ECO:0000313" key="4">
    <source>
        <dbReference type="Proteomes" id="UP000054166"/>
    </source>
</evidence>
<gene>
    <name evidence="3" type="ORF">PILCRDRAFT_816511</name>
</gene>
<dbReference type="HOGENOM" id="CLU_2134456_0_0_1"/>
<proteinExistence type="predicted"/>
<keyword evidence="1" id="KW-1133">Transmembrane helix</keyword>
<dbReference type="AlphaFoldDB" id="A0A0C3G5N8"/>
<feature type="chain" id="PRO_5002164466" evidence="2">
    <location>
        <begin position="24"/>
        <end position="113"/>
    </location>
</feature>
<keyword evidence="1" id="KW-0812">Transmembrane</keyword>
<reference evidence="4" key="2">
    <citation type="submission" date="2015-01" db="EMBL/GenBank/DDBJ databases">
        <title>Evolutionary Origins and Diversification of the Mycorrhizal Mutualists.</title>
        <authorList>
            <consortium name="DOE Joint Genome Institute"/>
            <consortium name="Mycorrhizal Genomics Consortium"/>
            <person name="Kohler A."/>
            <person name="Kuo A."/>
            <person name="Nagy L.G."/>
            <person name="Floudas D."/>
            <person name="Copeland A."/>
            <person name="Barry K.W."/>
            <person name="Cichocki N."/>
            <person name="Veneault-Fourrey C."/>
            <person name="LaButti K."/>
            <person name="Lindquist E.A."/>
            <person name="Lipzen A."/>
            <person name="Lundell T."/>
            <person name="Morin E."/>
            <person name="Murat C."/>
            <person name="Riley R."/>
            <person name="Ohm R."/>
            <person name="Sun H."/>
            <person name="Tunlid A."/>
            <person name="Henrissat B."/>
            <person name="Grigoriev I.V."/>
            <person name="Hibbett D.S."/>
            <person name="Martin F."/>
        </authorList>
    </citation>
    <scope>NUCLEOTIDE SEQUENCE [LARGE SCALE GENOMIC DNA]</scope>
    <source>
        <strain evidence="4">F 1598</strain>
    </source>
</reference>
<dbReference type="EMBL" id="KN832983">
    <property type="protein sequence ID" value="KIM85961.1"/>
    <property type="molecule type" value="Genomic_DNA"/>
</dbReference>
<reference evidence="3 4" key="1">
    <citation type="submission" date="2014-04" db="EMBL/GenBank/DDBJ databases">
        <authorList>
            <consortium name="DOE Joint Genome Institute"/>
            <person name="Kuo A."/>
            <person name="Tarkka M."/>
            <person name="Buscot F."/>
            <person name="Kohler A."/>
            <person name="Nagy L.G."/>
            <person name="Floudas D."/>
            <person name="Copeland A."/>
            <person name="Barry K.W."/>
            <person name="Cichocki N."/>
            <person name="Veneault-Fourrey C."/>
            <person name="LaButti K."/>
            <person name="Lindquist E.A."/>
            <person name="Lipzen A."/>
            <person name="Lundell T."/>
            <person name="Morin E."/>
            <person name="Murat C."/>
            <person name="Sun H."/>
            <person name="Tunlid A."/>
            <person name="Henrissat B."/>
            <person name="Grigoriev I.V."/>
            <person name="Hibbett D.S."/>
            <person name="Martin F."/>
            <person name="Nordberg H.P."/>
            <person name="Cantor M.N."/>
            <person name="Hua S.X."/>
        </authorList>
    </citation>
    <scope>NUCLEOTIDE SEQUENCE [LARGE SCALE GENOMIC DNA]</scope>
    <source>
        <strain evidence="3 4">F 1598</strain>
    </source>
</reference>
<organism evidence="3 4">
    <name type="scientific">Piloderma croceum (strain F 1598)</name>
    <dbReference type="NCBI Taxonomy" id="765440"/>
    <lineage>
        <taxon>Eukaryota</taxon>
        <taxon>Fungi</taxon>
        <taxon>Dikarya</taxon>
        <taxon>Basidiomycota</taxon>
        <taxon>Agaricomycotina</taxon>
        <taxon>Agaricomycetes</taxon>
        <taxon>Agaricomycetidae</taxon>
        <taxon>Atheliales</taxon>
        <taxon>Atheliaceae</taxon>
        <taxon>Piloderma</taxon>
    </lineage>
</organism>
<name>A0A0C3G5N8_PILCF</name>